<gene>
    <name evidence="2" type="primary">ORF75796</name>
</gene>
<proteinExistence type="predicted"/>
<feature type="non-terminal residue" evidence="2">
    <location>
        <position position="1"/>
    </location>
</feature>
<feature type="non-terminal residue" evidence="2">
    <location>
        <position position="100"/>
    </location>
</feature>
<dbReference type="AlphaFoldDB" id="A0A0B6ZR15"/>
<organism evidence="2">
    <name type="scientific">Arion vulgaris</name>
    <dbReference type="NCBI Taxonomy" id="1028688"/>
    <lineage>
        <taxon>Eukaryota</taxon>
        <taxon>Metazoa</taxon>
        <taxon>Spiralia</taxon>
        <taxon>Lophotrochozoa</taxon>
        <taxon>Mollusca</taxon>
        <taxon>Gastropoda</taxon>
        <taxon>Heterobranchia</taxon>
        <taxon>Euthyneura</taxon>
        <taxon>Panpulmonata</taxon>
        <taxon>Eupulmonata</taxon>
        <taxon>Stylommatophora</taxon>
        <taxon>Helicina</taxon>
        <taxon>Arionoidea</taxon>
        <taxon>Arionidae</taxon>
        <taxon>Arion</taxon>
    </lineage>
</organism>
<name>A0A0B6ZR15_9EUPU</name>
<accession>A0A0B6ZR15</accession>
<protein>
    <submittedName>
        <fullName evidence="2">Uncharacterized protein</fullName>
    </submittedName>
</protein>
<dbReference type="EMBL" id="HACG01023962">
    <property type="protein sequence ID" value="CEK70827.1"/>
    <property type="molecule type" value="Transcribed_RNA"/>
</dbReference>
<feature type="region of interest" description="Disordered" evidence="1">
    <location>
        <begin position="1"/>
        <end position="33"/>
    </location>
</feature>
<evidence type="ECO:0000313" key="2">
    <source>
        <dbReference type="EMBL" id="CEK70827.1"/>
    </source>
</evidence>
<reference evidence="2" key="1">
    <citation type="submission" date="2014-12" db="EMBL/GenBank/DDBJ databases">
        <title>Insight into the proteome of Arion vulgaris.</title>
        <authorList>
            <person name="Aradska J."/>
            <person name="Bulat T."/>
            <person name="Smidak R."/>
            <person name="Sarate P."/>
            <person name="Gangsoo J."/>
            <person name="Sialana F."/>
            <person name="Bilban M."/>
            <person name="Lubec G."/>
        </authorList>
    </citation>
    <scope>NUCLEOTIDE SEQUENCE</scope>
    <source>
        <tissue evidence="2">Skin</tissue>
    </source>
</reference>
<evidence type="ECO:0000256" key="1">
    <source>
        <dbReference type="SAM" id="MobiDB-lite"/>
    </source>
</evidence>
<feature type="region of interest" description="Disordered" evidence="1">
    <location>
        <begin position="71"/>
        <end position="100"/>
    </location>
</feature>
<sequence>KVKYELTGSSLLPPVTDASASASKETISDEQPHIESAGNSLTFEFYDPAVIAFLPPSGYVQKSYNTNSSYCVDNSKPTSEGSQHNATKCSVPSVSAVYQP</sequence>